<protein>
    <submittedName>
        <fullName evidence="5">RxLR-like protein</fullName>
    </submittedName>
</protein>
<feature type="compositionally biased region" description="Basic residues" evidence="2">
    <location>
        <begin position="394"/>
        <end position="403"/>
    </location>
</feature>
<dbReference type="InterPro" id="IPR009009">
    <property type="entry name" value="RlpA-like_DPBB"/>
</dbReference>
<dbReference type="OMA" id="NANWIAV"/>
<evidence type="ECO:0000256" key="2">
    <source>
        <dbReference type="SAM" id="MobiDB-lite"/>
    </source>
</evidence>
<dbReference type="PANTHER" id="PTHR31836:SF21">
    <property type="entry name" value="EXPANSIN-LIKE PROTEIN 7"/>
    <property type="match status" value="1"/>
</dbReference>
<dbReference type="CDD" id="cd22271">
    <property type="entry name" value="DPBB_EXP_N-like"/>
    <property type="match status" value="1"/>
</dbReference>
<feature type="compositionally biased region" description="Low complexity" evidence="2">
    <location>
        <begin position="348"/>
        <end position="360"/>
    </location>
</feature>
<keyword evidence="1 3" id="KW-0732">Signal</keyword>
<dbReference type="InterPro" id="IPR036908">
    <property type="entry name" value="RlpA-like_sf"/>
</dbReference>
<dbReference type="InterPro" id="IPR007112">
    <property type="entry name" value="Expansin/allergen_DPBB_dom"/>
</dbReference>
<name>A0A0P1B6I5_PLAHL</name>
<dbReference type="Pfam" id="PF03330">
    <property type="entry name" value="DPBB_1"/>
    <property type="match status" value="1"/>
</dbReference>
<evidence type="ECO:0000259" key="4">
    <source>
        <dbReference type="PROSITE" id="PS50842"/>
    </source>
</evidence>
<dbReference type="EMBL" id="CCYD01003101">
    <property type="protein sequence ID" value="CEG50174.1"/>
    <property type="molecule type" value="Genomic_DNA"/>
</dbReference>
<dbReference type="PROSITE" id="PS50842">
    <property type="entry name" value="EXPANSIN_EG45"/>
    <property type="match status" value="1"/>
</dbReference>
<feature type="region of interest" description="Disordered" evidence="2">
    <location>
        <begin position="224"/>
        <end position="403"/>
    </location>
</feature>
<reference evidence="6" key="1">
    <citation type="submission" date="2014-09" db="EMBL/GenBank/DDBJ databases">
        <authorList>
            <person name="Sharma Rahul"/>
            <person name="Thines Marco"/>
        </authorList>
    </citation>
    <scope>NUCLEOTIDE SEQUENCE [LARGE SCALE GENOMIC DNA]</scope>
</reference>
<dbReference type="InterPro" id="IPR051477">
    <property type="entry name" value="Expansin_CellWall"/>
</dbReference>
<dbReference type="GeneID" id="36402954"/>
<evidence type="ECO:0000256" key="3">
    <source>
        <dbReference type="SAM" id="SignalP"/>
    </source>
</evidence>
<dbReference type="PANTHER" id="PTHR31836">
    <property type="match status" value="1"/>
</dbReference>
<feature type="compositionally biased region" description="Low complexity" evidence="2">
    <location>
        <begin position="264"/>
        <end position="298"/>
    </location>
</feature>
<dbReference type="Gene3D" id="2.60.40.760">
    <property type="entry name" value="Expansin, cellulose-binding-like domain"/>
    <property type="match status" value="1"/>
</dbReference>
<feature type="compositionally biased region" description="Low complexity" evidence="2">
    <location>
        <begin position="225"/>
        <end position="256"/>
    </location>
</feature>
<dbReference type="InterPro" id="IPR036749">
    <property type="entry name" value="Expansin_CBD_sf"/>
</dbReference>
<organism evidence="5 6">
    <name type="scientific">Plasmopara halstedii</name>
    <name type="common">Downy mildew of sunflower</name>
    <dbReference type="NCBI Taxonomy" id="4781"/>
    <lineage>
        <taxon>Eukaryota</taxon>
        <taxon>Sar</taxon>
        <taxon>Stramenopiles</taxon>
        <taxon>Oomycota</taxon>
        <taxon>Peronosporomycetes</taxon>
        <taxon>Peronosporales</taxon>
        <taxon>Peronosporaceae</taxon>
        <taxon>Plasmopara</taxon>
    </lineage>
</organism>
<dbReference type="SUPFAM" id="SSF50685">
    <property type="entry name" value="Barwin-like endoglucanases"/>
    <property type="match status" value="1"/>
</dbReference>
<feature type="chain" id="PRO_5006059219" evidence="3">
    <location>
        <begin position="18"/>
        <end position="403"/>
    </location>
</feature>
<evidence type="ECO:0000313" key="6">
    <source>
        <dbReference type="Proteomes" id="UP000054928"/>
    </source>
</evidence>
<feature type="compositionally biased region" description="Polar residues" evidence="2">
    <location>
        <begin position="299"/>
        <end position="338"/>
    </location>
</feature>
<keyword evidence="6" id="KW-1185">Reference proteome</keyword>
<evidence type="ECO:0000256" key="1">
    <source>
        <dbReference type="ARBA" id="ARBA00022729"/>
    </source>
</evidence>
<evidence type="ECO:0000313" key="5">
    <source>
        <dbReference type="EMBL" id="CEG50174.1"/>
    </source>
</evidence>
<feature type="compositionally biased region" description="Polar residues" evidence="2">
    <location>
        <begin position="369"/>
        <end position="389"/>
    </location>
</feature>
<feature type="signal peptide" evidence="3">
    <location>
        <begin position="1"/>
        <end position="17"/>
    </location>
</feature>
<dbReference type="OrthoDB" id="406505at2759"/>
<dbReference type="STRING" id="4781.A0A0P1B6I5"/>
<dbReference type="Gene3D" id="2.40.40.10">
    <property type="entry name" value="RlpA-like domain"/>
    <property type="match status" value="1"/>
</dbReference>
<dbReference type="AlphaFoldDB" id="A0A0P1B6I5"/>
<sequence length="403" mass="42719">MISTYLFLIVLVSTISAIVTAADEYFEGDGTSYTLGQISSGNCNFMSAIPSASTNYVAINQAQWNNQRGCGRCLEVSCIDERCKVHNKTAIVQVLDRCPECAHGAVDLSPTVYKEITGMDPHRLKMRWHFVNCPNPGNVKVCLKEGSGSEWIAIQPTNGVVGVESVMINGATTTMLDGAYYYVLVTKKANLSAVKVSITSITGEKIDGTYSLKVGKCTDTMKQFKTGSTTSQSPTPSTTRATPTATPTSPTATPTASPKPPTATPTSPTATPTAAPKVPKSPSFPKFAPPATFTFLTKSTTDPTQTDLSNDVGQEANSSDSQIDQTPQIDDTSGTDQNALIHPPENEISTSKTPISTITPDVVPATPEANITTSEVPSAASSNVPSQTDDASKCRVKGRHRRA</sequence>
<dbReference type="RefSeq" id="XP_024586543.1">
    <property type="nucleotide sequence ID" value="XM_024721444.1"/>
</dbReference>
<accession>A0A0P1B6I5</accession>
<dbReference type="Proteomes" id="UP000054928">
    <property type="component" value="Unassembled WGS sequence"/>
</dbReference>
<proteinExistence type="predicted"/>
<feature type="domain" description="Expansin-like EG45" evidence="4">
    <location>
        <begin position="40"/>
        <end position="138"/>
    </location>
</feature>